<dbReference type="InterPro" id="IPR029063">
    <property type="entry name" value="SAM-dependent_MTases_sf"/>
</dbReference>
<evidence type="ECO:0000259" key="1">
    <source>
        <dbReference type="Pfam" id="PF08241"/>
    </source>
</evidence>
<evidence type="ECO:0000313" key="3">
    <source>
        <dbReference type="Proteomes" id="UP000658656"/>
    </source>
</evidence>
<sequence>MNYNIGETRGKATPWDYIRARDVEKMGDILHDPDEQARWALAFLVAGGLPYMWNELASNIQDICYALLELDEGDRVLIVGEEVESCGWKRGVEAHIGSTGSIDLFEIIEEGNAAMYAGRHGRNGLLAAWEWTYTHDTPDNTYDAILVAQAAQHTDDWVEAGQEFLRVLKPGRRIVSAESLIPGGGGLTASIDTDIQVQTWFDRIISPLQLKLSELGAYTAEEIKDAFGDGVERPGTLEWRGVHVFWGRKPLPSQASTSTTA</sequence>
<proteinExistence type="predicted"/>
<dbReference type="Gene3D" id="3.40.50.150">
    <property type="entry name" value="Vaccinia Virus protein VP39"/>
    <property type="match status" value="1"/>
</dbReference>
<dbReference type="EMBL" id="BNAV01000013">
    <property type="protein sequence ID" value="GHF79793.1"/>
    <property type="molecule type" value="Genomic_DNA"/>
</dbReference>
<accession>A0A8H9J2V9</accession>
<dbReference type="SUPFAM" id="SSF53335">
    <property type="entry name" value="S-adenosyl-L-methionine-dependent methyltransferases"/>
    <property type="match status" value="1"/>
</dbReference>
<feature type="domain" description="Methyltransferase type 11" evidence="1">
    <location>
        <begin position="136"/>
        <end position="173"/>
    </location>
</feature>
<evidence type="ECO:0000313" key="2">
    <source>
        <dbReference type="EMBL" id="GHF79793.1"/>
    </source>
</evidence>
<dbReference type="InterPro" id="IPR013216">
    <property type="entry name" value="Methyltransf_11"/>
</dbReference>
<dbReference type="RefSeq" id="WP_183176891.1">
    <property type="nucleotide sequence ID" value="NZ_BNAV01000013.1"/>
</dbReference>
<reference evidence="2" key="2">
    <citation type="submission" date="2020-09" db="EMBL/GenBank/DDBJ databases">
        <authorList>
            <person name="Sun Q."/>
            <person name="Zhou Y."/>
        </authorList>
    </citation>
    <scope>NUCLEOTIDE SEQUENCE</scope>
    <source>
        <strain evidence="2">CGMCC 4.7679</strain>
    </source>
</reference>
<dbReference type="AlphaFoldDB" id="A0A8H9J2V9"/>
<comment type="caution">
    <text evidence="2">The sequence shown here is derived from an EMBL/GenBank/DDBJ whole genome shotgun (WGS) entry which is preliminary data.</text>
</comment>
<name>A0A8H9J2V9_9PSEU</name>
<keyword evidence="3" id="KW-1185">Reference proteome</keyword>
<dbReference type="GO" id="GO:0008757">
    <property type="term" value="F:S-adenosylmethionine-dependent methyltransferase activity"/>
    <property type="evidence" value="ECO:0007669"/>
    <property type="project" value="InterPro"/>
</dbReference>
<dbReference type="Pfam" id="PF08241">
    <property type="entry name" value="Methyltransf_11"/>
    <property type="match status" value="1"/>
</dbReference>
<dbReference type="Proteomes" id="UP000658656">
    <property type="component" value="Unassembled WGS sequence"/>
</dbReference>
<gene>
    <name evidence="2" type="ORF">GCM10017566_62500</name>
</gene>
<organism evidence="2 3">
    <name type="scientific">Amycolatopsis bartoniae</name>
    <dbReference type="NCBI Taxonomy" id="941986"/>
    <lineage>
        <taxon>Bacteria</taxon>
        <taxon>Bacillati</taxon>
        <taxon>Actinomycetota</taxon>
        <taxon>Actinomycetes</taxon>
        <taxon>Pseudonocardiales</taxon>
        <taxon>Pseudonocardiaceae</taxon>
        <taxon>Amycolatopsis</taxon>
    </lineage>
</organism>
<reference evidence="2" key="1">
    <citation type="journal article" date="2014" name="Int. J. Syst. Evol. Microbiol.">
        <title>Complete genome sequence of Corynebacterium casei LMG S-19264T (=DSM 44701T), isolated from a smear-ripened cheese.</title>
        <authorList>
            <consortium name="US DOE Joint Genome Institute (JGI-PGF)"/>
            <person name="Walter F."/>
            <person name="Albersmeier A."/>
            <person name="Kalinowski J."/>
            <person name="Ruckert C."/>
        </authorList>
    </citation>
    <scope>NUCLEOTIDE SEQUENCE</scope>
    <source>
        <strain evidence="2">CGMCC 4.7679</strain>
    </source>
</reference>
<protein>
    <recommendedName>
        <fullName evidence="1">Methyltransferase type 11 domain-containing protein</fullName>
    </recommendedName>
</protein>